<evidence type="ECO:0000256" key="7">
    <source>
        <dbReference type="SAM" id="MobiDB-lite"/>
    </source>
</evidence>
<evidence type="ECO:0000259" key="8">
    <source>
        <dbReference type="PROSITE" id="PS50059"/>
    </source>
</evidence>
<name>A0A4T0HD21_WALIC</name>
<dbReference type="Gene3D" id="3.10.50.40">
    <property type="match status" value="1"/>
</dbReference>
<keyword evidence="3 6" id="KW-0697">Rotamase</keyword>
<dbReference type="GO" id="GO:0003755">
    <property type="term" value="F:peptidyl-prolyl cis-trans isomerase activity"/>
    <property type="evidence" value="ECO:0007669"/>
    <property type="project" value="UniProtKB-KW"/>
</dbReference>
<evidence type="ECO:0000256" key="4">
    <source>
        <dbReference type="ARBA" id="ARBA00023235"/>
    </source>
</evidence>
<evidence type="ECO:0000256" key="1">
    <source>
        <dbReference type="ARBA" id="ARBA00000971"/>
    </source>
</evidence>
<dbReference type="AlphaFoldDB" id="A0A4T0HD21"/>
<dbReference type="Pfam" id="PF00254">
    <property type="entry name" value="FKBP_C"/>
    <property type="match status" value="1"/>
</dbReference>
<dbReference type="Proteomes" id="UP000306954">
    <property type="component" value="Unassembled WGS sequence"/>
</dbReference>
<proteinExistence type="inferred from homology"/>
<feature type="domain" description="PPIase FKBP-type" evidence="8">
    <location>
        <begin position="20"/>
        <end position="108"/>
    </location>
</feature>
<sequence length="108" mass="11648">MPATLESIHPGDGKNFPKPGQTITMHYHGTLLDGSVFDSSYRRGQPFSSPIGIGRLIGAWDQCVPQMSIGQKAIITATPEVGYGERGFPPVIPPNATLKFEVELLAIQ</sequence>
<dbReference type="GO" id="GO:0005737">
    <property type="term" value="C:cytoplasm"/>
    <property type="evidence" value="ECO:0007669"/>
    <property type="project" value="TreeGrafter"/>
</dbReference>
<evidence type="ECO:0000256" key="2">
    <source>
        <dbReference type="ARBA" id="ARBA00013194"/>
    </source>
</evidence>
<dbReference type="InterPro" id="IPR046357">
    <property type="entry name" value="PPIase_dom_sf"/>
</dbReference>
<dbReference type="InterPro" id="IPR001179">
    <property type="entry name" value="PPIase_FKBP_dom"/>
</dbReference>
<feature type="region of interest" description="Disordered" evidence="7">
    <location>
        <begin position="1"/>
        <end position="20"/>
    </location>
</feature>
<dbReference type="InterPro" id="IPR050689">
    <property type="entry name" value="FKBP-type_PPIase"/>
</dbReference>
<protein>
    <recommendedName>
        <fullName evidence="2 6">peptidylprolyl isomerase</fullName>
        <ecNumber evidence="2 6">5.2.1.8</ecNumber>
    </recommendedName>
</protein>
<evidence type="ECO:0000313" key="10">
    <source>
        <dbReference type="Proteomes" id="UP000306954"/>
    </source>
</evidence>
<evidence type="ECO:0000256" key="6">
    <source>
        <dbReference type="PROSITE-ProRule" id="PRU00277"/>
    </source>
</evidence>
<dbReference type="PANTHER" id="PTHR10516:SF443">
    <property type="entry name" value="FK506-BINDING PROTEIN 59-RELATED"/>
    <property type="match status" value="1"/>
</dbReference>
<comment type="catalytic activity">
    <reaction evidence="1 6">
        <text>[protein]-peptidylproline (omega=180) = [protein]-peptidylproline (omega=0)</text>
        <dbReference type="Rhea" id="RHEA:16237"/>
        <dbReference type="Rhea" id="RHEA-COMP:10747"/>
        <dbReference type="Rhea" id="RHEA-COMP:10748"/>
        <dbReference type="ChEBI" id="CHEBI:83833"/>
        <dbReference type="ChEBI" id="CHEBI:83834"/>
        <dbReference type="EC" id="5.2.1.8"/>
    </reaction>
</comment>
<gene>
    <name evidence="9" type="ORF">E3P90_02533</name>
</gene>
<dbReference type="FunFam" id="3.10.50.40:FF:000025">
    <property type="entry name" value="Peptidylprolyl isomerase"/>
    <property type="match status" value="1"/>
</dbReference>
<comment type="caution">
    <text evidence="9">The sequence shown here is derived from an EMBL/GenBank/DDBJ whole genome shotgun (WGS) entry which is preliminary data.</text>
</comment>
<dbReference type="SUPFAM" id="SSF54534">
    <property type="entry name" value="FKBP-like"/>
    <property type="match status" value="1"/>
</dbReference>
<evidence type="ECO:0000256" key="3">
    <source>
        <dbReference type="ARBA" id="ARBA00023110"/>
    </source>
</evidence>
<dbReference type="EC" id="5.2.1.8" evidence="2 6"/>
<reference evidence="9 10" key="1">
    <citation type="submission" date="2019-03" db="EMBL/GenBank/DDBJ databases">
        <title>Sequencing 23 genomes of Wallemia ichthyophaga.</title>
        <authorList>
            <person name="Gostincar C."/>
        </authorList>
    </citation>
    <scope>NUCLEOTIDE SEQUENCE [LARGE SCALE GENOMIC DNA]</scope>
    <source>
        <strain evidence="9 10">EXF-8621</strain>
    </source>
</reference>
<organism evidence="9 10">
    <name type="scientific">Wallemia ichthyophaga</name>
    <dbReference type="NCBI Taxonomy" id="245174"/>
    <lineage>
        <taxon>Eukaryota</taxon>
        <taxon>Fungi</taxon>
        <taxon>Dikarya</taxon>
        <taxon>Basidiomycota</taxon>
        <taxon>Wallemiomycotina</taxon>
        <taxon>Wallemiomycetes</taxon>
        <taxon>Wallemiales</taxon>
        <taxon>Wallemiaceae</taxon>
        <taxon>Wallemia</taxon>
    </lineage>
</organism>
<accession>A0A4T0HD21</accession>
<dbReference type="OrthoDB" id="1902587at2759"/>
<dbReference type="EMBL" id="SPOF01000025">
    <property type="protein sequence ID" value="TIB11284.1"/>
    <property type="molecule type" value="Genomic_DNA"/>
</dbReference>
<dbReference type="PROSITE" id="PS50059">
    <property type="entry name" value="FKBP_PPIASE"/>
    <property type="match status" value="1"/>
</dbReference>
<dbReference type="PANTHER" id="PTHR10516">
    <property type="entry name" value="PEPTIDYL-PROLYL CIS-TRANS ISOMERASE"/>
    <property type="match status" value="1"/>
</dbReference>
<evidence type="ECO:0000313" key="9">
    <source>
        <dbReference type="EMBL" id="TIB11284.1"/>
    </source>
</evidence>
<evidence type="ECO:0000256" key="5">
    <source>
        <dbReference type="ARBA" id="ARBA00038106"/>
    </source>
</evidence>
<comment type="similarity">
    <text evidence="5">Belongs to the FKBP-type PPIase family. FKBP1 subfamily.</text>
</comment>
<keyword evidence="4 6" id="KW-0413">Isomerase</keyword>